<keyword evidence="1" id="KW-0472">Membrane</keyword>
<feature type="transmembrane region" description="Helical" evidence="1">
    <location>
        <begin position="20"/>
        <end position="40"/>
    </location>
</feature>
<gene>
    <name evidence="2" type="ORF">EDD18DRAFT_1464619</name>
</gene>
<evidence type="ECO:0000313" key="3">
    <source>
        <dbReference type="Proteomes" id="UP001175228"/>
    </source>
</evidence>
<keyword evidence="3" id="KW-1185">Reference proteome</keyword>
<keyword evidence="1" id="KW-0812">Transmembrane</keyword>
<accession>A0AA39Q077</accession>
<keyword evidence="1" id="KW-1133">Transmembrane helix</keyword>
<name>A0AA39Q077_9AGAR</name>
<reference evidence="2" key="1">
    <citation type="submission" date="2023-06" db="EMBL/GenBank/DDBJ databases">
        <authorList>
            <consortium name="Lawrence Berkeley National Laboratory"/>
            <person name="Ahrendt S."/>
            <person name="Sahu N."/>
            <person name="Indic B."/>
            <person name="Wong-Bajracharya J."/>
            <person name="Merenyi Z."/>
            <person name="Ke H.-M."/>
            <person name="Monk M."/>
            <person name="Kocsube S."/>
            <person name="Drula E."/>
            <person name="Lipzen A."/>
            <person name="Balint B."/>
            <person name="Henrissat B."/>
            <person name="Andreopoulos B."/>
            <person name="Martin F.M."/>
            <person name="Harder C.B."/>
            <person name="Rigling D."/>
            <person name="Ford K.L."/>
            <person name="Foster G.D."/>
            <person name="Pangilinan J."/>
            <person name="Papanicolaou A."/>
            <person name="Barry K."/>
            <person name="LaButti K."/>
            <person name="Viragh M."/>
            <person name="Koriabine M."/>
            <person name="Yan M."/>
            <person name="Riley R."/>
            <person name="Champramary S."/>
            <person name="Plett K.L."/>
            <person name="Tsai I.J."/>
            <person name="Slot J."/>
            <person name="Sipos G."/>
            <person name="Plett J."/>
            <person name="Nagy L.G."/>
            <person name="Grigoriev I.V."/>
        </authorList>
    </citation>
    <scope>NUCLEOTIDE SEQUENCE</scope>
    <source>
        <strain evidence="2">HWK02</strain>
    </source>
</reference>
<dbReference type="Proteomes" id="UP001175228">
    <property type="component" value="Unassembled WGS sequence"/>
</dbReference>
<dbReference type="AlphaFoldDB" id="A0AA39Q077"/>
<sequence>MPWNPEEKHVRKSRYNRRPILGHASKIVYVNLSIFAIRIMNKDEDDTEKVIAVDLCQAACFQDL</sequence>
<evidence type="ECO:0000313" key="2">
    <source>
        <dbReference type="EMBL" id="KAK0493696.1"/>
    </source>
</evidence>
<organism evidence="2 3">
    <name type="scientific">Armillaria luteobubalina</name>
    <dbReference type="NCBI Taxonomy" id="153913"/>
    <lineage>
        <taxon>Eukaryota</taxon>
        <taxon>Fungi</taxon>
        <taxon>Dikarya</taxon>
        <taxon>Basidiomycota</taxon>
        <taxon>Agaricomycotina</taxon>
        <taxon>Agaricomycetes</taxon>
        <taxon>Agaricomycetidae</taxon>
        <taxon>Agaricales</taxon>
        <taxon>Marasmiineae</taxon>
        <taxon>Physalacriaceae</taxon>
        <taxon>Armillaria</taxon>
    </lineage>
</organism>
<protein>
    <submittedName>
        <fullName evidence="2">Uncharacterized protein</fullName>
    </submittedName>
</protein>
<dbReference type="EMBL" id="JAUEPU010000023">
    <property type="protein sequence ID" value="KAK0493696.1"/>
    <property type="molecule type" value="Genomic_DNA"/>
</dbReference>
<evidence type="ECO:0000256" key="1">
    <source>
        <dbReference type="SAM" id="Phobius"/>
    </source>
</evidence>
<proteinExistence type="predicted"/>
<comment type="caution">
    <text evidence="2">The sequence shown here is derived from an EMBL/GenBank/DDBJ whole genome shotgun (WGS) entry which is preliminary data.</text>
</comment>